<dbReference type="EMBL" id="FOBW01000001">
    <property type="protein sequence ID" value="SEM18684.1"/>
    <property type="molecule type" value="Genomic_DNA"/>
</dbReference>
<organism evidence="1 2">
    <name type="scientific">Mesobacillus persicus</name>
    <dbReference type="NCBI Taxonomy" id="930146"/>
    <lineage>
        <taxon>Bacteria</taxon>
        <taxon>Bacillati</taxon>
        <taxon>Bacillota</taxon>
        <taxon>Bacilli</taxon>
        <taxon>Bacillales</taxon>
        <taxon>Bacillaceae</taxon>
        <taxon>Mesobacillus</taxon>
    </lineage>
</organism>
<reference evidence="2" key="1">
    <citation type="submission" date="2016-10" db="EMBL/GenBank/DDBJ databases">
        <authorList>
            <person name="Varghese N."/>
            <person name="Submissions S."/>
        </authorList>
    </citation>
    <scope>NUCLEOTIDE SEQUENCE [LARGE SCALE GENOMIC DNA]</scope>
    <source>
        <strain evidence="2">B48,IBRC-M 10115,DSM 25386,CECT 8001</strain>
    </source>
</reference>
<dbReference type="Proteomes" id="UP000198553">
    <property type="component" value="Unassembled WGS sequence"/>
</dbReference>
<sequence length="60" mass="6692">MNEVVCFILDSSPTNDSLKPLLADRAFQSLCEISEIARDPSIAIDSLLREKEGCIHEENN</sequence>
<gene>
    <name evidence="1" type="ORF">SAMN05192533_101343</name>
</gene>
<keyword evidence="2" id="KW-1185">Reference proteome</keyword>
<accession>A0A1H7WBF9</accession>
<evidence type="ECO:0000313" key="1">
    <source>
        <dbReference type="EMBL" id="SEM18684.1"/>
    </source>
</evidence>
<name>A0A1H7WBF9_9BACI</name>
<protein>
    <submittedName>
        <fullName evidence="1">Uncharacterized protein</fullName>
    </submittedName>
</protein>
<evidence type="ECO:0000313" key="2">
    <source>
        <dbReference type="Proteomes" id="UP000198553"/>
    </source>
</evidence>
<proteinExistence type="predicted"/>
<dbReference type="AlphaFoldDB" id="A0A1H7WBF9"/>